<sequence>MRLMAITECRPGDIAADVIRNQEGSVLADRKDVLTDDMIARMHDAGLDVVPIDWPGWEMVRPAWWLADPLVRPLQTWAEKGLAALDGDGITQARRLSQEVILRFSMGERRPFEWIPRYLCGNPALTAWINTIGLTIKLTQGFDVKWVDDYALAAVLLGLEMPIATKAVNAISNVRLASLTNRVRTLSSIPATTRAAVSQHHARWDGSGDPPLKGEKIYNGARVVGMAEFINVLLFRTDEPALPVNEALEWVVGGAGIDFPLDLVRLLQRTVAPYPVGTVVQLGHDELGVVLDNPHDWPARPMIRLLNGKDAGTSIHLKEPHQHVRVITGFYNGRDIPS</sequence>
<evidence type="ECO:0000313" key="2">
    <source>
        <dbReference type="Proteomes" id="UP000241848"/>
    </source>
</evidence>
<dbReference type="GO" id="GO:0016787">
    <property type="term" value="F:hydrolase activity"/>
    <property type="evidence" value="ECO:0007669"/>
    <property type="project" value="UniProtKB-KW"/>
</dbReference>
<organism evidence="1 2">
    <name type="scientific">Sulfobacillus acidophilus</name>
    <dbReference type="NCBI Taxonomy" id="53633"/>
    <lineage>
        <taxon>Bacteria</taxon>
        <taxon>Bacillati</taxon>
        <taxon>Bacillota</taxon>
        <taxon>Clostridia</taxon>
        <taxon>Eubacteriales</taxon>
        <taxon>Clostridiales Family XVII. Incertae Sedis</taxon>
        <taxon>Sulfobacillus</taxon>
    </lineage>
</organism>
<accession>A0A2T2WKK5</accession>
<proteinExistence type="predicted"/>
<reference evidence="1 2" key="1">
    <citation type="journal article" date="2014" name="BMC Genomics">
        <title>Comparison of environmental and isolate Sulfobacillus genomes reveals diverse carbon, sulfur, nitrogen, and hydrogen metabolisms.</title>
        <authorList>
            <person name="Justice N.B."/>
            <person name="Norman A."/>
            <person name="Brown C.T."/>
            <person name="Singh A."/>
            <person name="Thomas B.C."/>
            <person name="Banfield J.F."/>
        </authorList>
    </citation>
    <scope>NUCLEOTIDE SEQUENCE [LARGE SCALE GENOMIC DNA]</scope>
    <source>
        <strain evidence="1">AMDSBA3</strain>
    </source>
</reference>
<dbReference type="EMBL" id="PXYV01000012">
    <property type="protein sequence ID" value="PSR22779.1"/>
    <property type="molecule type" value="Genomic_DNA"/>
</dbReference>
<protein>
    <submittedName>
        <fullName evidence="1">Phosphohydrolase</fullName>
    </submittedName>
</protein>
<comment type="caution">
    <text evidence="1">The sequence shown here is derived from an EMBL/GenBank/DDBJ whole genome shotgun (WGS) entry which is preliminary data.</text>
</comment>
<name>A0A2T2WKK5_9FIRM</name>
<dbReference type="Proteomes" id="UP000241848">
    <property type="component" value="Unassembled WGS sequence"/>
</dbReference>
<evidence type="ECO:0000313" key="1">
    <source>
        <dbReference type="EMBL" id="PSR22779.1"/>
    </source>
</evidence>
<dbReference type="AlphaFoldDB" id="A0A2T2WKK5"/>
<dbReference type="Gene3D" id="1.10.3210.10">
    <property type="entry name" value="Hypothetical protein af1432"/>
    <property type="match status" value="1"/>
</dbReference>
<gene>
    <name evidence="1" type="ORF">C7B45_05460</name>
</gene>
<keyword evidence="1" id="KW-0378">Hydrolase</keyword>